<evidence type="ECO:0000313" key="2">
    <source>
        <dbReference type="EMBL" id="ORA24152.1"/>
    </source>
</evidence>
<organism evidence="2 3">
    <name type="scientific">Mycobacterium aquaticum</name>
    <dbReference type="NCBI Taxonomy" id="1927124"/>
    <lineage>
        <taxon>Bacteria</taxon>
        <taxon>Bacillati</taxon>
        <taxon>Actinomycetota</taxon>
        <taxon>Actinomycetes</taxon>
        <taxon>Mycobacteriales</taxon>
        <taxon>Mycobacteriaceae</taxon>
        <taxon>Mycobacterium</taxon>
    </lineage>
</organism>
<feature type="transmembrane region" description="Helical" evidence="1">
    <location>
        <begin position="181"/>
        <end position="199"/>
    </location>
</feature>
<dbReference type="Proteomes" id="UP000192448">
    <property type="component" value="Unassembled WGS sequence"/>
</dbReference>
<protein>
    <submittedName>
        <fullName evidence="2">Uncharacterized protein</fullName>
    </submittedName>
</protein>
<gene>
    <name evidence="2" type="ORF">BST13_34390</name>
</gene>
<name>A0A1X0A2B6_9MYCO</name>
<comment type="caution">
    <text evidence="2">The sequence shown here is derived from an EMBL/GenBank/DDBJ whole genome shotgun (WGS) entry which is preliminary data.</text>
</comment>
<evidence type="ECO:0000313" key="3">
    <source>
        <dbReference type="Proteomes" id="UP000192448"/>
    </source>
</evidence>
<accession>A0A1X0A2B6</accession>
<dbReference type="EMBL" id="MVHF01000058">
    <property type="protein sequence ID" value="ORA24152.1"/>
    <property type="molecule type" value="Genomic_DNA"/>
</dbReference>
<dbReference type="Gene3D" id="2.120.10.70">
    <property type="entry name" value="Fucose-specific lectin"/>
    <property type="match status" value="1"/>
</dbReference>
<keyword evidence="3" id="KW-1185">Reference proteome</keyword>
<dbReference type="SUPFAM" id="SSF89372">
    <property type="entry name" value="Fucose-specific lectin"/>
    <property type="match status" value="1"/>
</dbReference>
<feature type="transmembrane region" description="Helical" evidence="1">
    <location>
        <begin position="206"/>
        <end position="226"/>
    </location>
</feature>
<dbReference type="STRING" id="1927124.BST13_34390"/>
<reference evidence="2 3" key="1">
    <citation type="submission" date="2017-02" db="EMBL/GenBank/DDBJ databases">
        <title>The new phylogeny of genus Mycobacterium.</title>
        <authorList>
            <person name="Tortoli E."/>
            <person name="Trovato A."/>
            <person name="Cirillo D.M."/>
        </authorList>
    </citation>
    <scope>NUCLEOTIDE SEQUENCE [LARGE SCALE GENOMIC DNA]</scope>
    <source>
        <strain evidence="2 3">RW6</strain>
    </source>
</reference>
<evidence type="ECO:0000256" key="1">
    <source>
        <dbReference type="SAM" id="Phobius"/>
    </source>
</evidence>
<proteinExistence type="predicted"/>
<sequence length="462" mass="48975">MDCYKVIYPKLDFSRILFYVGTPPGVGAPGFTMSSGGPSPDIRIYVQTYDCTEETFLTIGHELVHALQIQGMTGGGHIPGSWASYYMSHYIGCVGHGSGCSNDLEKEAYVFANGPVPSEGCQEVGQLRNFIDTQLRGKLPCDCSGAWPVATTVGAQSYVDAWKAASGPTKSESAVGRTWCSLLWFPVLFLAGGYSIFGFTNTGGAIGSGIGAVAGGIIGGILGSVLGPWGAVLGALLGAYLGSIVGGAIGAAIDGLLSGPSARIWFTAFDGKTWVIPDIPISKQGHTRTSASPTAAMDNSLSALYLAYKSASNNDLWYNVFDGASWLTDDIKISKHGHTQTDAAPTLAVYNGVLYLAYKSASNNDLWYNVFDGASWLTDDIKISKHGHTQTDAAPTLAVYNGLLYLAYKSASNNDLWYNVFDGTSWLTDDIKISQGGHVHSSAGPSLATVGQYLFMIYRDDS</sequence>
<keyword evidence="1" id="KW-0472">Membrane</keyword>
<dbReference type="AlphaFoldDB" id="A0A1X0A2B6"/>
<keyword evidence="1" id="KW-1133">Transmembrane helix</keyword>
<feature type="transmembrane region" description="Helical" evidence="1">
    <location>
        <begin position="232"/>
        <end position="253"/>
    </location>
</feature>
<keyword evidence="1" id="KW-0812">Transmembrane</keyword>